<name>A0ABM1TCT9_LIMPO</name>
<evidence type="ECO:0000256" key="1">
    <source>
        <dbReference type="ARBA" id="ARBA00022460"/>
    </source>
</evidence>
<proteinExistence type="predicted"/>
<accession>A0ABM1TCT9</accession>
<keyword evidence="3" id="KW-0732">Signal</keyword>
<evidence type="ECO:0000256" key="3">
    <source>
        <dbReference type="SAM" id="SignalP"/>
    </source>
</evidence>
<dbReference type="Proteomes" id="UP000694941">
    <property type="component" value="Unplaced"/>
</dbReference>
<dbReference type="PROSITE" id="PS51155">
    <property type="entry name" value="CHIT_BIND_RR_2"/>
    <property type="match status" value="1"/>
</dbReference>
<evidence type="ECO:0000256" key="2">
    <source>
        <dbReference type="PROSITE-ProRule" id="PRU00497"/>
    </source>
</evidence>
<evidence type="ECO:0000313" key="4">
    <source>
        <dbReference type="Proteomes" id="UP000694941"/>
    </source>
</evidence>
<dbReference type="PANTHER" id="PTHR10380:SF173">
    <property type="entry name" value="CUTICULAR PROTEIN 47EF, ISOFORM C-RELATED"/>
    <property type="match status" value="1"/>
</dbReference>
<sequence>MMKVVILCLVLGYAAAQYSPAHGYAPPAHAKGGYAPEPYYQPIPYNFGYDTQNHYGDRQWQQEQGDGYGNKQGSYGYTDAYGISRQVEYVADEYGFRANIKTNEPGTANQNPADVSVYADPVPIKHDVPVRGYGHPAPHAAVPLYPATPVYASAGAHHPAHY</sequence>
<reference evidence="5" key="1">
    <citation type="submission" date="2025-08" db="UniProtKB">
        <authorList>
            <consortium name="RefSeq"/>
        </authorList>
    </citation>
    <scope>IDENTIFICATION</scope>
    <source>
        <tissue evidence="5">Muscle</tissue>
    </source>
</reference>
<gene>
    <name evidence="5" type="primary">LOC106469457</name>
</gene>
<dbReference type="GeneID" id="106469457"/>
<evidence type="ECO:0000313" key="5">
    <source>
        <dbReference type="RefSeq" id="XP_022253695.1"/>
    </source>
</evidence>
<feature type="chain" id="PRO_5046096720" evidence="3">
    <location>
        <begin position="17"/>
        <end position="162"/>
    </location>
</feature>
<dbReference type="InterPro" id="IPR000618">
    <property type="entry name" value="Insect_cuticle"/>
</dbReference>
<organism evidence="4 5">
    <name type="scientific">Limulus polyphemus</name>
    <name type="common">Atlantic horseshoe crab</name>
    <dbReference type="NCBI Taxonomy" id="6850"/>
    <lineage>
        <taxon>Eukaryota</taxon>
        <taxon>Metazoa</taxon>
        <taxon>Ecdysozoa</taxon>
        <taxon>Arthropoda</taxon>
        <taxon>Chelicerata</taxon>
        <taxon>Merostomata</taxon>
        <taxon>Xiphosura</taxon>
        <taxon>Limulidae</taxon>
        <taxon>Limulus</taxon>
    </lineage>
</organism>
<dbReference type="Pfam" id="PF00379">
    <property type="entry name" value="Chitin_bind_4"/>
    <property type="match status" value="1"/>
</dbReference>
<dbReference type="RefSeq" id="XP_022253695.1">
    <property type="nucleotide sequence ID" value="XM_022397987.1"/>
</dbReference>
<protein>
    <submittedName>
        <fullName evidence="5">Cuticle protein 10.9-like</fullName>
    </submittedName>
</protein>
<dbReference type="InterPro" id="IPR050468">
    <property type="entry name" value="Cuticle_Struct_Prot"/>
</dbReference>
<dbReference type="PANTHER" id="PTHR10380">
    <property type="entry name" value="CUTICLE PROTEIN"/>
    <property type="match status" value="1"/>
</dbReference>
<keyword evidence="1 2" id="KW-0193">Cuticle</keyword>
<keyword evidence="4" id="KW-1185">Reference proteome</keyword>
<feature type="signal peptide" evidence="3">
    <location>
        <begin position="1"/>
        <end position="16"/>
    </location>
</feature>